<evidence type="ECO:0000313" key="2">
    <source>
        <dbReference type="EMBL" id="KAK9801880.1"/>
    </source>
</evidence>
<evidence type="ECO:0000256" key="1">
    <source>
        <dbReference type="SAM" id="MobiDB-lite"/>
    </source>
</evidence>
<feature type="compositionally biased region" description="Polar residues" evidence="1">
    <location>
        <begin position="112"/>
        <end position="124"/>
    </location>
</feature>
<feature type="region of interest" description="Disordered" evidence="1">
    <location>
        <begin position="269"/>
        <end position="288"/>
    </location>
</feature>
<evidence type="ECO:0000313" key="3">
    <source>
        <dbReference type="Proteomes" id="UP001465755"/>
    </source>
</evidence>
<dbReference type="Proteomes" id="UP001465755">
    <property type="component" value="Unassembled WGS sequence"/>
</dbReference>
<organism evidence="2 3">
    <name type="scientific">Symbiochloris irregularis</name>
    <dbReference type="NCBI Taxonomy" id="706552"/>
    <lineage>
        <taxon>Eukaryota</taxon>
        <taxon>Viridiplantae</taxon>
        <taxon>Chlorophyta</taxon>
        <taxon>core chlorophytes</taxon>
        <taxon>Trebouxiophyceae</taxon>
        <taxon>Trebouxiales</taxon>
        <taxon>Trebouxiaceae</taxon>
        <taxon>Symbiochloris</taxon>
    </lineage>
</organism>
<accession>A0AAW1NWI9</accession>
<comment type="caution">
    <text evidence="2">The sequence shown here is derived from an EMBL/GenBank/DDBJ whole genome shotgun (WGS) entry which is preliminary data.</text>
</comment>
<dbReference type="AlphaFoldDB" id="A0AAW1NWI9"/>
<dbReference type="EMBL" id="JALJOQ010000075">
    <property type="protein sequence ID" value="KAK9801880.1"/>
    <property type="molecule type" value="Genomic_DNA"/>
</dbReference>
<feature type="region of interest" description="Disordered" evidence="1">
    <location>
        <begin position="78"/>
        <end position="152"/>
    </location>
</feature>
<reference evidence="2 3" key="1">
    <citation type="journal article" date="2024" name="Nat. Commun.">
        <title>Phylogenomics reveals the evolutionary origins of lichenization in chlorophyte algae.</title>
        <authorList>
            <person name="Puginier C."/>
            <person name="Libourel C."/>
            <person name="Otte J."/>
            <person name="Skaloud P."/>
            <person name="Haon M."/>
            <person name="Grisel S."/>
            <person name="Petersen M."/>
            <person name="Berrin J.G."/>
            <person name="Delaux P.M."/>
            <person name="Dal Grande F."/>
            <person name="Keller J."/>
        </authorList>
    </citation>
    <scope>NUCLEOTIDE SEQUENCE [LARGE SCALE GENOMIC DNA]</scope>
    <source>
        <strain evidence="2 3">SAG 2036</strain>
    </source>
</reference>
<proteinExistence type="predicted"/>
<keyword evidence="3" id="KW-1185">Reference proteome</keyword>
<name>A0AAW1NWI9_9CHLO</name>
<sequence length="301" mass="32093">MAPQIGYTLSELSGKQTLSDGNLRGSRLAASQDEQEARMIRALNVHGTSVTEVQLADPRAVRRKGLLVKLNEPALSLQDVDSPLSPGQMANDNKSAAAEDSAAERSLHQGKKSASATRQAQPNGCTPPESTDDTQAPTVNGTANHSSGATAIQTAENGTAENVREEAMYAQRAFYPLIRQLDEVEGLLSRRSKEAGESNVALAAARTWVMAAQTTVQELDANVSGILLDGNAASCLAPDWALYAQAAALKLRDLEEDLWGGQIFGQPVKPAPAKPGATGARRTTPRSTLSYTHHWRRKVAM</sequence>
<feature type="compositionally biased region" description="Low complexity" evidence="1">
    <location>
        <begin position="90"/>
        <end position="100"/>
    </location>
</feature>
<protein>
    <submittedName>
        <fullName evidence="2">Uncharacterized protein</fullName>
    </submittedName>
</protein>
<gene>
    <name evidence="2" type="ORF">WJX73_006900</name>
</gene>
<feature type="compositionally biased region" description="Polar residues" evidence="1">
    <location>
        <begin position="133"/>
        <end position="152"/>
    </location>
</feature>